<comment type="caution">
    <text evidence="3">The sequence shown here is derived from an EMBL/GenBank/DDBJ whole genome shotgun (WGS) entry which is preliminary data.</text>
</comment>
<dbReference type="PANTHER" id="PTHR43649">
    <property type="entry name" value="ARABINOSE-BINDING PROTEIN-RELATED"/>
    <property type="match status" value="1"/>
</dbReference>
<keyword evidence="4" id="KW-1185">Reference proteome</keyword>
<dbReference type="InterPro" id="IPR050490">
    <property type="entry name" value="Bact_solute-bd_prot1"/>
</dbReference>
<keyword evidence="2" id="KW-0472">Membrane</keyword>
<name>A0ABS5TU75_9CELL</name>
<keyword evidence="2" id="KW-0812">Transmembrane</keyword>
<dbReference type="InterPro" id="IPR006311">
    <property type="entry name" value="TAT_signal"/>
</dbReference>
<sequence length="555" mass="59487">MNSSTPRTGRLNELQVGRRGFLGMIAAGAAVVGVPSLLSACSGGGGGGAAAPTAQATVSTGILPGYYPIEYVAPDFPSVEGSTPGYATIPDSLVQSVETPPGSGATFTAMTPLWGTIPPVDGNQYYEAVNAVLGSTIAFQISDGNTYGDKLATVLASAKDVPDWVCVPTWNIPPRFGAEVVPNLFQDLTDYLAGDKVKEYPNLANIPTAAWKFGVFNDRLYALPFPGEIITDATFYRKDLIEKMGVTVDVKTSEDLLELAKQLTGGKVYGAEDLWVTATQMYQVPPKWKLDGDKLVHRVETEEYRAALDWNARLFASGSVHPDAVAGNTGEAKTRFQGGQSLISSDGLGGWNEALRDNLAANPDYAQQPFAPISATGGTPVLWQANPVNIFSFLKKSDDEARIKELLALANVLAAPFGTTEFDVINNGVEGVHYTKGDDGLPVPTELAATELQPTYIFLVDPPVANAKVQYPGFVEAYSTWMADAAQYVEEPLFFAMQIVEPPQYASIGQPFVDLEKDISRGRKSLDDLDAAIATWQSSGGDQLRAFYQEILDAQ</sequence>
<dbReference type="Gene3D" id="3.40.190.10">
    <property type="entry name" value="Periplasmic binding protein-like II"/>
    <property type="match status" value="1"/>
</dbReference>
<evidence type="ECO:0000313" key="4">
    <source>
        <dbReference type="Proteomes" id="UP000722125"/>
    </source>
</evidence>
<gene>
    <name evidence="3" type="ORF">KIN34_00085</name>
</gene>
<evidence type="ECO:0000256" key="2">
    <source>
        <dbReference type="SAM" id="Phobius"/>
    </source>
</evidence>
<dbReference type="RefSeq" id="WP_214345705.1">
    <property type="nucleotide sequence ID" value="NZ_JAHBOH010000001.1"/>
</dbReference>
<dbReference type="PROSITE" id="PS51318">
    <property type="entry name" value="TAT"/>
    <property type="match status" value="1"/>
</dbReference>
<feature type="transmembrane region" description="Helical" evidence="2">
    <location>
        <begin position="21"/>
        <end position="38"/>
    </location>
</feature>
<dbReference type="Proteomes" id="UP000722125">
    <property type="component" value="Unassembled WGS sequence"/>
</dbReference>
<organism evidence="3 4">
    <name type="scientific">Cellulomonas fulva</name>
    <dbReference type="NCBI Taxonomy" id="2835530"/>
    <lineage>
        <taxon>Bacteria</taxon>
        <taxon>Bacillati</taxon>
        <taxon>Actinomycetota</taxon>
        <taxon>Actinomycetes</taxon>
        <taxon>Micrococcales</taxon>
        <taxon>Cellulomonadaceae</taxon>
        <taxon>Cellulomonas</taxon>
    </lineage>
</organism>
<reference evidence="3 4" key="1">
    <citation type="submission" date="2021-05" db="EMBL/GenBank/DDBJ databases">
        <title>Description of Cellulomonas sp. DKR-3 sp. nov.</title>
        <authorList>
            <person name="Dahal R.H."/>
            <person name="Chaudhary D.K."/>
        </authorList>
    </citation>
    <scope>NUCLEOTIDE SEQUENCE [LARGE SCALE GENOMIC DNA]</scope>
    <source>
        <strain evidence="3 4">DKR-3</strain>
    </source>
</reference>
<proteinExistence type="inferred from homology"/>
<dbReference type="PANTHER" id="PTHR43649:SF31">
    <property type="entry name" value="SN-GLYCEROL-3-PHOSPHATE-BINDING PERIPLASMIC PROTEIN UGPB"/>
    <property type="match status" value="1"/>
</dbReference>
<keyword evidence="2" id="KW-1133">Transmembrane helix</keyword>
<dbReference type="SUPFAM" id="SSF53850">
    <property type="entry name" value="Periplasmic binding protein-like II"/>
    <property type="match status" value="1"/>
</dbReference>
<dbReference type="EMBL" id="JAHBOH010000001">
    <property type="protein sequence ID" value="MBT0992688.1"/>
    <property type="molecule type" value="Genomic_DNA"/>
</dbReference>
<comment type="similarity">
    <text evidence="1">Belongs to the bacterial solute-binding protein 1 family.</text>
</comment>
<accession>A0ABS5TU75</accession>
<evidence type="ECO:0000256" key="1">
    <source>
        <dbReference type="ARBA" id="ARBA00008520"/>
    </source>
</evidence>
<evidence type="ECO:0000313" key="3">
    <source>
        <dbReference type="EMBL" id="MBT0992688.1"/>
    </source>
</evidence>
<protein>
    <submittedName>
        <fullName evidence="3">Sugar ABC transporter substrate-binding protein</fullName>
    </submittedName>
</protein>